<dbReference type="EMBL" id="JAJBZT010000015">
    <property type="protein sequence ID" value="MCB6185309.1"/>
    <property type="molecule type" value="Genomic_DNA"/>
</dbReference>
<evidence type="ECO:0000313" key="17">
    <source>
        <dbReference type="Proteomes" id="UP001165395"/>
    </source>
</evidence>
<dbReference type="NCBIfam" id="TIGR00434">
    <property type="entry name" value="cysH"/>
    <property type="match status" value="1"/>
</dbReference>
<evidence type="ECO:0000256" key="8">
    <source>
        <dbReference type="ARBA" id="ARBA00024327"/>
    </source>
</evidence>
<accession>A0ABS8DAR3</accession>
<evidence type="ECO:0000256" key="5">
    <source>
        <dbReference type="ARBA" id="ARBA00023004"/>
    </source>
</evidence>
<dbReference type="Pfam" id="PF01507">
    <property type="entry name" value="PAPS_reduct"/>
    <property type="match status" value="1"/>
</dbReference>
<keyword evidence="6 14" id="KW-0411">Iron-sulfur</keyword>
<comment type="function">
    <text evidence="7 14">Catalyzes the formation of sulfite from adenosine 5'-phosphosulfate (APS) using thioredoxin as an electron donor.</text>
</comment>
<dbReference type="InterPro" id="IPR004511">
    <property type="entry name" value="PAPS/APS_Rdtase"/>
</dbReference>
<evidence type="ECO:0000256" key="14">
    <source>
        <dbReference type="HAMAP-Rule" id="MF_00063"/>
    </source>
</evidence>
<keyword evidence="3 14" id="KW-0479">Metal-binding</keyword>
<feature type="active site" description="Nucleophile; cysteine thiosulfonate intermediate" evidence="14">
    <location>
        <position position="221"/>
    </location>
</feature>
<dbReference type="PANTHER" id="PTHR46482:SF9">
    <property type="entry name" value="5'-ADENYLYLSULFATE REDUCTASE 1, CHLOROPLASTIC"/>
    <property type="match status" value="1"/>
</dbReference>
<comment type="cofactor">
    <cofactor evidence="14">
        <name>[4Fe-4S] cluster</name>
        <dbReference type="ChEBI" id="CHEBI:49883"/>
    </cofactor>
    <text evidence="14">Binds 1 [4Fe-4S] cluster per subunit.</text>
</comment>
<dbReference type="EC" id="1.8.4.10" evidence="9 14"/>
<comment type="pathway">
    <text evidence="8 14">Sulfur metabolism; hydrogen sulfide biosynthesis; sulfite from sulfate.</text>
</comment>
<dbReference type="NCBIfam" id="TIGR02055">
    <property type="entry name" value="APS_reductase"/>
    <property type="match status" value="1"/>
</dbReference>
<name>A0ABS8DAR3_9NEIS</name>
<dbReference type="PIRSF" id="PIRSF000857">
    <property type="entry name" value="PAPS_reductase"/>
    <property type="match status" value="1"/>
</dbReference>
<organism evidence="16 17">
    <name type="scientific">Leeia speluncae</name>
    <dbReference type="NCBI Taxonomy" id="2884804"/>
    <lineage>
        <taxon>Bacteria</taxon>
        <taxon>Pseudomonadati</taxon>
        <taxon>Pseudomonadota</taxon>
        <taxon>Betaproteobacteria</taxon>
        <taxon>Neisseriales</taxon>
        <taxon>Leeiaceae</taxon>
        <taxon>Leeia</taxon>
    </lineage>
</organism>
<keyword evidence="4 14" id="KW-0560">Oxidoreductase</keyword>
<keyword evidence="17" id="KW-1185">Reference proteome</keyword>
<feature type="binding site" evidence="14">
    <location>
        <position position="196"/>
    </location>
    <ligand>
        <name>[4Fe-4S] cluster</name>
        <dbReference type="ChEBI" id="CHEBI:49883"/>
    </ligand>
</feature>
<dbReference type="PANTHER" id="PTHR46482">
    <property type="entry name" value="5'-ADENYLYLSULFATE REDUCTASE 3, CHLOROPLASTIC"/>
    <property type="match status" value="1"/>
</dbReference>
<evidence type="ECO:0000256" key="13">
    <source>
        <dbReference type="ARBA" id="ARBA00048441"/>
    </source>
</evidence>
<evidence type="ECO:0000259" key="15">
    <source>
        <dbReference type="Pfam" id="PF01507"/>
    </source>
</evidence>
<evidence type="ECO:0000313" key="16">
    <source>
        <dbReference type="EMBL" id="MCB6185309.1"/>
    </source>
</evidence>
<evidence type="ECO:0000256" key="1">
    <source>
        <dbReference type="ARBA" id="ARBA00009732"/>
    </source>
</evidence>
<gene>
    <name evidence="14" type="primary">cysH</name>
    <name evidence="16" type="ORF">LIN78_17315</name>
</gene>
<evidence type="ECO:0000256" key="12">
    <source>
        <dbReference type="ARBA" id="ARBA00032041"/>
    </source>
</evidence>
<dbReference type="GO" id="GO:0004604">
    <property type="term" value="F:phosphoadenylyl-sulfate reductase (thioredoxin) activity"/>
    <property type="evidence" value="ECO:0007669"/>
    <property type="project" value="UniProtKB-EC"/>
</dbReference>
<evidence type="ECO:0000256" key="11">
    <source>
        <dbReference type="ARBA" id="ARBA00030894"/>
    </source>
</evidence>
<reference evidence="16" key="1">
    <citation type="submission" date="2021-10" db="EMBL/GenBank/DDBJ databases">
        <title>The complete genome sequence of Leeia sp. TBRC 13508.</title>
        <authorList>
            <person name="Charoenyingcharoen P."/>
            <person name="Yukphan P."/>
        </authorList>
    </citation>
    <scope>NUCLEOTIDE SEQUENCE</scope>
    <source>
        <strain evidence="16">TBRC 13508</strain>
    </source>
</reference>
<comment type="caution">
    <text evidence="16">The sequence shown here is derived from an EMBL/GenBank/DDBJ whole genome shotgun (WGS) entry which is preliminary data.</text>
</comment>
<comment type="subcellular location">
    <subcellularLocation>
        <location evidence="14">Cytoplasm</location>
    </subcellularLocation>
</comment>
<evidence type="ECO:0000256" key="3">
    <source>
        <dbReference type="ARBA" id="ARBA00022723"/>
    </source>
</evidence>
<feature type="binding site" evidence="14">
    <location>
        <position position="110"/>
    </location>
    <ligand>
        <name>[4Fe-4S] cluster</name>
        <dbReference type="ChEBI" id="CHEBI:49883"/>
    </ligand>
</feature>
<keyword evidence="2 14" id="KW-0963">Cytoplasm</keyword>
<dbReference type="Proteomes" id="UP001165395">
    <property type="component" value="Unassembled WGS sequence"/>
</dbReference>
<evidence type="ECO:0000256" key="2">
    <source>
        <dbReference type="ARBA" id="ARBA00022490"/>
    </source>
</evidence>
<comment type="similarity">
    <text evidence="1 14">Belongs to the PAPS reductase family. CysH subfamily.</text>
</comment>
<evidence type="ECO:0000256" key="9">
    <source>
        <dbReference type="ARBA" id="ARBA00024386"/>
    </source>
</evidence>
<dbReference type="HAMAP" id="MF_00063">
    <property type="entry name" value="CysH"/>
    <property type="match status" value="1"/>
</dbReference>
<evidence type="ECO:0000256" key="4">
    <source>
        <dbReference type="ARBA" id="ARBA00023002"/>
    </source>
</evidence>
<sequence length="228" mass="26182">MDFDQKLAETISLLKKISDEFQPAVFANSYGAEDMVLTHLISQHALNIQIFSLDTGRLPAETYSLMQKVEETYPSHQVKVYFPETAATEAWVKENGINGFYNSVEQRKSCCAVRKIGPLKRALANNKAWITGLRREQSPTRTNLGYQEFDADNGLEKFNPLIEWTEKEVWAYIRANNIPYNELHDKFYPSIGCAPCTRSIAMGEDVRAGRWWWENPENKECGLHVKKI</sequence>
<feature type="domain" description="Phosphoadenosine phosphosulphate reductase" evidence="15">
    <location>
        <begin position="25"/>
        <end position="198"/>
    </location>
</feature>
<dbReference type="InterPro" id="IPR011798">
    <property type="entry name" value="APS_reductase"/>
</dbReference>
<dbReference type="InterPro" id="IPR014729">
    <property type="entry name" value="Rossmann-like_a/b/a_fold"/>
</dbReference>
<keyword evidence="5 14" id="KW-0408">Iron</keyword>
<dbReference type="NCBIfam" id="NF002537">
    <property type="entry name" value="PRK02090.1"/>
    <property type="match status" value="1"/>
</dbReference>
<dbReference type="CDD" id="cd23945">
    <property type="entry name" value="PAPS_reductase"/>
    <property type="match status" value="1"/>
</dbReference>
<evidence type="ECO:0000256" key="6">
    <source>
        <dbReference type="ARBA" id="ARBA00023014"/>
    </source>
</evidence>
<dbReference type="Gene3D" id="3.40.50.620">
    <property type="entry name" value="HUPs"/>
    <property type="match status" value="1"/>
</dbReference>
<protein>
    <recommendedName>
        <fullName evidence="10 14">Adenosine 5'-phosphosulfate reductase</fullName>
        <shortName evidence="14">APS reductase</shortName>
        <ecNumber evidence="9 14">1.8.4.10</ecNumber>
    </recommendedName>
    <alternativeName>
        <fullName evidence="12 14">5'-adenylylsulfate reductase</fullName>
    </alternativeName>
    <alternativeName>
        <fullName evidence="11 14">Thioredoxin-dependent 5'-adenylylsulfate reductase</fullName>
    </alternativeName>
</protein>
<feature type="binding site" evidence="14">
    <location>
        <position position="111"/>
    </location>
    <ligand>
        <name>[4Fe-4S] cluster</name>
        <dbReference type="ChEBI" id="CHEBI:49883"/>
    </ligand>
</feature>
<evidence type="ECO:0000256" key="10">
    <source>
        <dbReference type="ARBA" id="ARBA00029514"/>
    </source>
</evidence>
<dbReference type="RefSeq" id="WP_227182140.1">
    <property type="nucleotide sequence ID" value="NZ_JAJBZT010000015.1"/>
</dbReference>
<dbReference type="SUPFAM" id="SSF52402">
    <property type="entry name" value="Adenine nucleotide alpha hydrolases-like"/>
    <property type="match status" value="1"/>
</dbReference>
<proteinExistence type="inferred from homology"/>
<feature type="binding site" evidence="14">
    <location>
        <position position="193"/>
    </location>
    <ligand>
        <name>[4Fe-4S] cluster</name>
        <dbReference type="ChEBI" id="CHEBI:49883"/>
    </ligand>
</feature>
<evidence type="ECO:0000256" key="7">
    <source>
        <dbReference type="ARBA" id="ARBA00024298"/>
    </source>
</evidence>
<comment type="catalytic activity">
    <reaction evidence="13 14">
        <text>[thioredoxin]-disulfide + sulfite + AMP + 2 H(+) = adenosine 5'-phosphosulfate + [thioredoxin]-dithiol</text>
        <dbReference type="Rhea" id="RHEA:21976"/>
        <dbReference type="Rhea" id="RHEA-COMP:10698"/>
        <dbReference type="Rhea" id="RHEA-COMP:10700"/>
        <dbReference type="ChEBI" id="CHEBI:15378"/>
        <dbReference type="ChEBI" id="CHEBI:17359"/>
        <dbReference type="ChEBI" id="CHEBI:29950"/>
        <dbReference type="ChEBI" id="CHEBI:50058"/>
        <dbReference type="ChEBI" id="CHEBI:58243"/>
        <dbReference type="ChEBI" id="CHEBI:456215"/>
        <dbReference type="EC" id="1.8.4.10"/>
    </reaction>
</comment>
<dbReference type="InterPro" id="IPR002500">
    <property type="entry name" value="PAPS_reduct_dom"/>
</dbReference>